<evidence type="ECO:0000256" key="7">
    <source>
        <dbReference type="ARBA" id="ARBA00022840"/>
    </source>
</evidence>
<dbReference type="PATRIC" id="fig|1423727.3.peg.391"/>
<keyword evidence="4" id="KW-0378">Hydrolase</keyword>
<dbReference type="GO" id="GO:0006310">
    <property type="term" value="P:DNA recombination"/>
    <property type="evidence" value="ECO:0007669"/>
    <property type="project" value="TreeGrafter"/>
</dbReference>
<dbReference type="EMBL" id="AYZQ01000001">
    <property type="protein sequence ID" value="KRM72679.1"/>
    <property type="molecule type" value="Genomic_DNA"/>
</dbReference>
<dbReference type="SUPFAM" id="SSF52540">
    <property type="entry name" value="P-loop containing nucleoside triphosphate hydrolases"/>
    <property type="match status" value="1"/>
</dbReference>
<protein>
    <submittedName>
        <fullName evidence="12">ATP-dependent nuclease, subunit B</fullName>
    </submittedName>
</protein>
<dbReference type="InterPro" id="IPR011604">
    <property type="entry name" value="PDDEXK-like_dom_sf"/>
</dbReference>
<keyword evidence="13" id="KW-1185">Reference proteome</keyword>
<dbReference type="Gene3D" id="3.90.320.10">
    <property type="match status" value="1"/>
</dbReference>
<name>A0A0R2AZX2_9LACO</name>
<dbReference type="GO" id="GO:0003677">
    <property type="term" value="F:DNA binding"/>
    <property type="evidence" value="ECO:0007669"/>
    <property type="project" value="UniProtKB-KW"/>
</dbReference>
<organism evidence="12 13">
    <name type="scientific">Lacticaseibacillus brantae DSM 23927</name>
    <dbReference type="NCBI Taxonomy" id="1423727"/>
    <lineage>
        <taxon>Bacteria</taxon>
        <taxon>Bacillati</taxon>
        <taxon>Bacillota</taxon>
        <taxon>Bacilli</taxon>
        <taxon>Lactobacillales</taxon>
        <taxon>Lactobacillaceae</taxon>
        <taxon>Lacticaseibacillus</taxon>
    </lineage>
</organism>
<evidence type="ECO:0000313" key="13">
    <source>
        <dbReference type="Proteomes" id="UP000051672"/>
    </source>
</evidence>
<dbReference type="GO" id="GO:0005524">
    <property type="term" value="F:ATP binding"/>
    <property type="evidence" value="ECO:0007669"/>
    <property type="project" value="UniProtKB-KW"/>
</dbReference>
<evidence type="ECO:0000256" key="3">
    <source>
        <dbReference type="ARBA" id="ARBA00022763"/>
    </source>
</evidence>
<dbReference type="AlphaFoldDB" id="A0A0R2AZX2"/>
<feature type="domain" description="ATP-dependent helicase/deoxyribonuclease subunit B N-terminal" evidence="11">
    <location>
        <begin position="8"/>
        <end position="257"/>
    </location>
</feature>
<dbReference type="GO" id="GO:0004386">
    <property type="term" value="F:helicase activity"/>
    <property type="evidence" value="ECO:0007669"/>
    <property type="project" value="UniProtKB-KW"/>
</dbReference>
<evidence type="ECO:0000313" key="12">
    <source>
        <dbReference type="EMBL" id="KRM72679.1"/>
    </source>
</evidence>
<dbReference type="InterPro" id="IPR049035">
    <property type="entry name" value="ADDB_N"/>
</dbReference>
<dbReference type="InterPro" id="IPR027417">
    <property type="entry name" value="P-loop_NTPase"/>
</dbReference>
<evidence type="ECO:0000259" key="11">
    <source>
        <dbReference type="Pfam" id="PF21445"/>
    </source>
</evidence>
<evidence type="ECO:0000256" key="8">
    <source>
        <dbReference type="ARBA" id="ARBA00023125"/>
    </source>
</evidence>
<gene>
    <name evidence="12" type="ORF">FC34_GL000389</name>
</gene>
<evidence type="ECO:0000256" key="9">
    <source>
        <dbReference type="ARBA" id="ARBA00023204"/>
    </source>
</evidence>
<dbReference type="InterPro" id="IPR038726">
    <property type="entry name" value="PDDEXK_AddAB-type"/>
</dbReference>
<evidence type="ECO:0000259" key="10">
    <source>
        <dbReference type="Pfam" id="PF12705"/>
    </source>
</evidence>
<dbReference type="PANTHER" id="PTHR30591">
    <property type="entry name" value="RECBCD ENZYME SUBUNIT RECC"/>
    <property type="match status" value="1"/>
</dbReference>
<keyword evidence="9" id="KW-0234">DNA repair</keyword>
<keyword evidence="7" id="KW-0067">ATP-binding</keyword>
<feature type="domain" description="PD-(D/E)XK endonuclease-like" evidence="10">
    <location>
        <begin position="776"/>
        <end position="1103"/>
    </location>
</feature>
<keyword evidence="2" id="KW-0547">Nucleotide-binding</keyword>
<keyword evidence="8" id="KW-0238">DNA-binding</keyword>
<dbReference type="GO" id="GO:0004527">
    <property type="term" value="F:exonuclease activity"/>
    <property type="evidence" value="ECO:0007669"/>
    <property type="project" value="UniProtKB-KW"/>
</dbReference>
<dbReference type="GO" id="GO:0006281">
    <property type="term" value="P:DNA repair"/>
    <property type="evidence" value="ECO:0007669"/>
    <property type="project" value="UniProtKB-KW"/>
</dbReference>
<accession>A0A0R2AZX2</accession>
<dbReference type="Proteomes" id="UP000051672">
    <property type="component" value="Unassembled WGS sequence"/>
</dbReference>
<dbReference type="PANTHER" id="PTHR30591:SF1">
    <property type="entry name" value="RECBCD ENZYME SUBUNIT RECC"/>
    <property type="match status" value="1"/>
</dbReference>
<reference evidence="12 13" key="1">
    <citation type="journal article" date="2015" name="Genome Announc.">
        <title>Expanding the biotechnology potential of lactobacilli through comparative genomics of 213 strains and associated genera.</title>
        <authorList>
            <person name="Sun Z."/>
            <person name="Harris H.M."/>
            <person name="McCann A."/>
            <person name="Guo C."/>
            <person name="Argimon S."/>
            <person name="Zhang W."/>
            <person name="Yang X."/>
            <person name="Jeffery I.B."/>
            <person name="Cooney J.C."/>
            <person name="Kagawa T.F."/>
            <person name="Liu W."/>
            <person name="Song Y."/>
            <person name="Salvetti E."/>
            <person name="Wrobel A."/>
            <person name="Rasinkangas P."/>
            <person name="Parkhill J."/>
            <person name="Rea M.C."/>
            <person name="O'Sullivan O."/>
            <person name="Ritari J."/>
            <person name="Douillard F.P."/>
            <person name="Paul Ross R."/>
            <person name="Yang R."/>
            <person name="Briner A.E."/>
            <person name="Felis G.E."/>
            <person name="de Vos W.M."/>
            <person name="Barrangou R."/>
            <person name="Klaenhammer T.R."/>
            <person name="Caufield P.W."/>
            <person name="Cui Y."/>
            <person name="Zhang H."/>
            <person name="O'Toole P.W."/>
        </authorList>
    </citation>
    <scope>NUCLEOTIDE SEQUENCE [LARGE SCALE GENOMIC DNA]</scope>
    <source>
        <strain evidence="12 13">DSM 23927</strain>
    </source>
</reference>
<evidence type="ECO:0000256" key="2">
    <source>
        <dbReference type="ARBA" id="ARBA00022741"/>
    </source>
</evidence>
<proteinExistence type="predicted"/>
<dbReference type="Pfam" id="PF21445">
    <property type="entry name" value="ADDB_N"/>
    <property type="match status" value="1"/>
</dbReference>
<dbReference type="STRING" id="1423727.FC34_GL000389"/>
<evidence type="ECO:0000256" key="1">
    <source>
        <dbReference type="ARBA" id="ARBA00022722"/>
    </source>
</evidence>
<keyword evidence="6" id="KW-0269">Exonuclease</keyword>
<evidence type="ECO:0000256" key="6">
    <source>
        <dbReference type="ARBA" id="ARBA00022839"/>
    </source>
</evidence>
<sequence length="1158" mass="130251">MRRMSLEFIIGPASKNHTQLISAQIKAVLANDPEAQVFYLVPNHIKFESEVNLLKQLTDDPISVQTRLQVLSFSRLAWFYLKDLPVYQLPRLNSGNNTLLVAKILQDHKAELNLYQTEADHPGFVVQLAQQLNELALGRIGGDDLQTLNQEQGTQNPNPKKFADLSVLLSAYTQALGQFVTPSSLLDALTEQLNNTDLSHTYFYLNYFNSLNASELHLMECLIKNSAGVTVALTHNQDETSRLFHQSQRLLEQLRQFDPSAKFVTHLPERQMAPMMAEVEEFWLSVTDQSTQPKPKTTGNLTVAMASDPYAELRQVAREIVQKVHAGARYRDFLIMARHLDPYTSSIPAIFSEFNLPYFVDVEHPMANHPLVVLIDTLFEVQRSNYSYASMMRLLRTELLIPESMPLSDFRAALDVTDNHLLRTGMTGRYWRQSDPWQYFQRYNDATTELDSQKSTQINQIKDWVAQTVTPVLNQLKASESSQDAAAVLYQWLLSAGVKAQLNAQRQAATAAGDLMQAQAIAQVWQTVCDLLDDFVSAFGQQPYQARQFQQLLNAGFAGATFTQIPSTLDQVVISETGLTRLQQAQHVYVIGATSTVMPDIQTETSILTQSDRDFLEDRLAQQDRPTDQFLPATGPRTVLDDPFINYLGFMAGNQMLTISYPVHNETDLQPSIYVTQLQAYFGLTPAIWQSPTSKTTVKLALGSPRSLLSDGIQVLRLATDAQQVLASDWQSLFQTLRQSPLAGLSRHLLSSIDFQNTVGSLSPEIAEALYGDVIRVSVSQLETYFKNPFEYFLRYGLRLQKRPEFELSPADTGTLFHGVLDQFVSQQDLNTVTPATIQTVVAQLMADFSQQPGFEILQSSARFRFITAQLQRVLVQTLTAIVQQQKQSDFHPRATELLFGQIGGQKGLQPLIYPLPGGKAVQMRGKIDRLDTFSDGQSTYFLIVDYKSSDHRFNDSDAYYGVALQMLTYMDAVRNQTSDQPLIPAGALYFRLYNPRLDYQRDADPSQLADEMLGQFQMHGFLVNHDTPDDPILYHLDKTATPDNPAKSKLVELAYRKDGQLAKHGVNIIGVGDLEQLLAHNRQNIVNAATQIANGVIDLAPFQYDQKAETITQSDFVAIMQFDPALLSNNYHQVEKLDRQTVLDKLKEKADGNEVDE</sequence>
<evidence type="ECO:0000256" key="5">
    <source>
        <dbReference type="ARBA" id="ARBA00022806"/>
    </source>
</evidence>
<dbReference type="Gene3D" id="3.40.50.300">
    <property type="entry name" value="P-loop containing nucleotide triphosphate hydrolases"/>
    <property type="match status" value="4"/>
</dbReference>
<keyword evidence="5" id="KW-0347">Helicase</keyword>
<keyword evidence="3" id="KW-0227">DNA damage</keyword>
<evidence type="ECO:0000256" key="4">
    <source>
        <dbReference type="ARBA" id="ARBA00022801"/>
    </source>
</evidence>
<dbReference type="Pfam" id="PF12705">
    <property type="entry name" value="PDDEXK_1"/>
    <property type="match status" value="1"/>
</dbReference>
<comment type="caution">
    <text evidence="12">The sequence shown here is derived from an EMBL/GenBank/DDBJ whole genome shotgun (WGS) entry which is preliminary data.</text>
</comment>
<keyword evidence="1" id="KW-0540">Nuclease</keyword>